<feature type="compositionally biased region" description="Low complexity" evidence="1">
    <location>
        <begin position="81"/>
        <end position="91"/>
    </location>
</feature>
<feature type="compositionally biased region" description="Basic and acidic residues" evidence="1">
    <location>
        <begin position="276"/>
        <end position="292"/>
    </location>
</feature>
<feature type="non-terminal residue" evidence="2">
    <location>
        <position position="326"/>
    </location>
</feature>
<dbReference type="AlphaFoldDB" id="A0A6J4JIH3"/>
<protein>
    <submittedName>
        <fullName evidence="2">Uncharacterized protein</fullName>
    </submittedName>
</protein>
<evidence type="ECO:0000256" key="1">
    <source>
        <dbReference type="SAM" id="MobiDB-lite"/>
    </source>
</evidence>
<sequence>EDPVTPRHIRRPGMPLRHASRPAGHPGPGPDRLAAPGPGRSLPQPLGPERPARLHEPDDAGPRQARRRADPHRRDRRARPDPVAADALLRHPPLRPAPEADVHEPRGQSPRLERGGGDRRDRPGRHPARHVPAPDDRRRDLQLRQGAGHLLPRRLHRDGRRHRRHHLHPRRPAGHRRAQGRAGAGRHLRDHRRRYRAGAAAAEHPHRGGRRGPLPHRLGDALGARQCALRAVLPGHRHRRGAIRDPAQPDADGRRQLAGGGRAEPRPQHQPAGAPDRARDAWRASAREHEARYPGPARTGRVRADGAAAEDQGRQRQHRRPQRDVL</sequence>
<feature type="compositionally biased region" description="Basic and acidic residues" evidence="1">
    <location>
        <begin position="132"/>
        <end position="142"/>
    </location>
</feature>
<organism evidence="2">
    <name type="scientific">uncultured Craurococcus sp</name>
    <dbReference type="NCBI Taxonomy" id="1135998"/>
    <lineage>
        <taxon>Bacteria</taxon>
        <taxon>Pseudomonadati</taxon>
        <taxon>Pseudomonadota</taxon>
        <taxon>Alphaproteobacteria</taxon>
        <taxon>Acetobacterales</taxon>
        <taxon>Acetobacteraceae</taxon>
        <taxon>Craurococcus</taxon>
        <taxon>environmental samples</taxon>
    </lineage>
</organism>
<feature type="compositionally biased region" description="Basic residues" evidence="1">
    <location>
        <begin position="151"/>
        <end position="196"/>
    </location>
</feature>
<dbReference type="EMBL" id="CADCTD010000166">
    <property type="protein sequence ID" value="CAA9280730.1"/>
    <property type="molecule type" value="Genomic_DNA"/>
</dbReference>
<feature type="region of interest" description="Disordered" evidence="1">
    <location>
        <begin position="1"/>
        <end position="219"/>
    </location>
</feature>
<feature type="compositionally biased region" description="Basic residues" evidence="1">
    <location>
        <begin position="64"/>
        <end position="77"/>
    </location>
</feature>
<feature type="compositionally biased region" description="Basic and acidic residues" evidence="1">
    <location>
        <begin position="98"/>
        <end position="121"/>
    </location>
</feature>
<reference evidence="2" key="1">
    <citation type="submission" date="2020-02" db="EMBL/GenBank/DDBJ databases">
        <authorList>
            <person name="Meier V. D."/>
        </authorList>
    </citation>
    <scope>NUCLEOTIDE SEQUENCE</scope>
    <source>
        <strain evidence="2">AVDCRST_MAG27</strain>
    </source>
</reference>
<feature type="non-terminal residue" evidence="2">
    <location>
        <position position="1"/>
    </location>
</feature>
<proteinExistence type="predicted"/>
<feature type="compositionally biased region" description="Basic and acidic residues" evidence="1">
    <location>
        <begin position="50"/>
        <end position="61"/>
    </location>
</feature>
<name>A0A6J4JIH3_9PROT</name>
<gene>
    <name evidence="2" type="ORF">AVDCRST_MAG27-3775</name>
</gene>
<feature type="region of interest" description="Disordered" evidence="1">
    <location>
        <begin position="232"/>
        <end position="326"/>
    </location>
</feature>
<accession>A0A6J4JIH3</accession>
<feature type="compositionally biased region" description="Basic residues" evidence="1">
    <location>
        <begin position="315"/>
        <end position="326"/>
    </location>
</feature>
<evidence type="ECO:0000313" key="2">
    <source>
        <dbReference type="EMBL" id="CAA9280730.1"/>
    </source>
</evidence>